<reference evidence="9 10" key="1">
    <citation type="submission" date="2018-10" db="EMBL/GenBank/DDBJ databases">
        <title>Genomic Encyclopedia of Archaeal and Bacterial Type Strains, Phase II (KMG-II): from individual species to whole genera.</title>
        <authorList>
            <person name="Goeker M."/>
        </authorList>
    </citation>
    <scope>NUCLEOTIDE SEQUENCE [LARGE SCALE GENOMIC DNA]</scope>
    <source>
        <strain evidence="9 10">DSM 19839</strain>
    </source>
</reference>
<evidence type="ECO:0000256" key="1">
    <source>
        <dbReference type="ARBA" id="ARBA00001933"/>
    </source>
</evidence>
<dbReference type="PANTHER" id="PTHR13693">
    <property type="entry name" value="CLASS II AMINOTRANSFERASE/8-AMINO-7-OXONONANOATE SYNTHASE"/>
    <property type="match status" value="1"/>
</dbReference>
<keyword evidence="7" id="KW-0175">Coiled coil</keyword>
<comment type="pathway">
    <text evidence="2">Lipid metabolism.</text>
</comment>
<comment type="similarity">
    <text evidence="3">Belongs to the class-II pyridoxal-phosphate-dependent aminotransferase family. BioF subfamily.</text>
</comment>
<evidence type="ECO:0000256" key="6">
    <source>
        <dbReference type="RuleBase" id="RU003693"/>
    </source>
</evidence>
<dbReference type="PROSITE" id="PS00599">
    <property type="entry name" value="AA_TRANSFER_CLASS_2"/>
    <property type="match status" value="1"/>
</dbReference>
<keyword evidence="5 6" id="KW-0663">Pyridoxal phosphate</keyword>
<dbReference type="InterPro" id="IPR015421">
    <property type="entry name" value="PyrdxlP-dep_Trfase_major"/>
</dbReference>
<dbReference type="InterPro" id="IPR004839">
    <property type="entry name" value="Aminotransferase_I/II_large"/>
</dbReference>
<accession>A0A495PXR7</accession>
<dbReference type="RefSeq" id="WP_121344043.1">
    <property type="nucleotide sequence ID" value="NZ_RBLG01000001.1"/>
</dbReference>
<proteinExistence type="inferred from homology"/>
<dbReference type="InterPro" id="IPR015422">
    <property type="entry name" value="PyrdxlP-dep_Trfase_small"/>
</dbReference>
<dbReference type="InterPro" id="IPR015424">
    <property type="entry name" value="PyrdxlP-dep_Trfase"/>
</dbReference>
<evidence type="ECO:0000256" key="3">
    <source>
        <dbReference type="ARBA" id="ARBA00010008"/>
    </source>
</evidence>
<gene>
    <name evidence="9" type="ORF">BC962_0170</name>
</gene>
<dbReference type="InterPro" id="IPR050087">
    <property type="entry name" value="AON_synthase_class-II"/>
</dbReference>
<dbReference type="PANTHER" id="PTHR13693:SF77">
    <property type="entry name" value="8-AMINO-7-OXONONANOATE SYNTHASE"/>
    <property type="match status" value="1"/>
</dbReference>
<keyword evidence="4" id="KW-0808">Transferase</keyword>
<feature type="coiled-coil region" evidence="7">
    <location>
        <begin position="285"/>
        <end position="312"/>
    </location>
</feature>
<comment type="cofactor">
    <cofactor evidence="1 6">
        <name>pyridoxal 5'-phosphate</name>
        <dbReference type="ChEBI" id="CHEBI:597326"/>
    </cofactor>
</comment>
<dbReference type="Pfam" id="PF00155">
    <property type="entry name" value="Aminotran_1_2"/>
    <property type="match status" value="1"/>
</dbReference>
<comment type="caution">
    <text evidence="9">The sequence shown here is derived from an EMBL/GenBank/DDBJ whole genome shotgun (WGS) entry which is preliminary data.</text>
</comment>
<feature type="domain" description="Aminotransferase class I/classII large" evidence="8">
    <location>
        <begin position="29"/>
        <end position="380"/>
    </location>
</feature>
<dbReference type="GO" id="GO:0030170">
    <property type="term" value="F:pyridoxal phosphate binding"/>
    <property type="evidence" value="ECO:0007669"/>
    <property type="project" value="InterPro"/>
</dbReference>
<evidence type="ECO:0000256" key="7">
    <source>
        <dbReference type="SAM" id="Coils"/>
    </source>
</evidence>
<protein>
    <submittedName>
        <fullName evidence="9">8-amino-7-oxononanoate synthase</fullName>
    </submittedName>
</protein>
<evidence type="ECO:0000256" key="2">
    <source>
        <dbReference type="ARBA" id="ARBA00005189"/>
    </source>
</evidence>
<sequence>MHKFPLKLEKSLEKRKQQNAFRELGSSNNLIDFASNDYLGFAANSELYFKTQKILEECNIVQNGATGSRLLSGNHKLYPLAEEQIANFHKAESALIFNSGYDANIGFFSAVPQKGDLILYDEFVHASIRDGIKMSNAKAYKFKHNDLEDLKKRLNLVASEKNSDIYIVTESVFSMDGDSPDLKAFANFAETGNYQLVIDEAHAVGVSGNTGTGLVQDLGLERMVFARIVTFGKALGVHGAVILGSELLKQFLVNFSRSFIYTTALSPHSIAAIIASYEGLNKFDFNEINSELKSLQENILFFKNEVSRLELQSFFISSESAIHSCIASGNDEVKSIATQIQNKGFNVKPILSPTVPKGLERLRFCLHSYNTKEEIKDLLELLATFIK</sequence>
<evidence type="ECO:0000313" key="10">
    <source>
        <dbReference type="Proteomes" id="UP000276282"/>
    </source>
</evidence>
<dbReference type="Proteomes" id="UP000276282">
    <property type="component" value="Unassembled WGS sequence"/>
</dbReference>
<evidence type="ECO:0000313" key="9">
    <source>
        <dbReference type="EMBL" id="RKS55211.1"/>
    </source>
</evidence>
<dbReference type="SUPFAM" id="SSF53383">
    <property type="entry name" value="PLP-dependent transferases"/>
    <property type="match status" value="1"/>
</dbReference>
<dbReference type="GO" id="GO:0009102">
    <property type="term" value="P:biotin biosynthetic process"/>
    <property type="evidence" value="ECO:0007669"/>
    <property type="project" value="TreeGrafter"/>
</dbReference>
<dbReference type="AlphaFoldDB" id="A0A495PXR7"/>
<name>A0A495PXR7_9FLAO</name>
<dbReference type="Gene3D" id="3.40.640.10">
    <property type="entry name" value="Type I PLP-dependent aspartate aminotransferase-like (Major domain)"/>
    <property type="match status" value="1"/>
</dbReference>
<evidence type="ECO:0000256" key="4">
    <source>
        <dbReference type="ARBA" id="ARBA00022679"/>
    </source>
</evidence>
<dbReference type="Gene3D" id="3.90.1150.10">
    <property type="entry name" value="Aspartate Aminotransferase, domain 1"/>
    <property type="match status" value="1"/>
</dbReference>
<dbReference type="OrthoDB" id="9807157at2"/>
<keyword evidence="10" id="KW-1185">Reference proteome</keyword>
<dbReference type="InterPro" id="IPR001917">
    <property type="entry name" value="Aminotrans_II_pyridoxalP_BS"/>
</dbReference>
<evidence type="ECO:0000256" key="5">
    <source>
        <dbReference type="ARBA" id="ARBA00022898"/>
    </source>
</evidence>
<organism evidence="9 10">
    <name type="scientific">Gillisia mitskevichiae</name>
    <dbReference type="NCBI Taxonomy" id="270921"/>
    <lineage>
        <taxon>Bacteria</taxon>
        <taxon>Pseudomonadati</taxon>
        <taxon>Bacteroidota</taxon>
        <taxon>Flavobacteriia</taxon>
        <taxon>Flavobacteriales</taxon>
        <taxon>Flavobacteriaceae</taxon>
        <taxon>Gillisia</taxon>
    </lineage>
</organism>
<evidence type="ECO:0000259" key="8">
    <source>
        <dbReference type="Pfam" id="PF00155"/>
    </source>
</evidence>
<dbReference type="EMBL" id="RBLG01000001">
    <property type="protein sequence ID" value="RKS55211.1"/>
    <property type="molecule type" value="Genomic_DNA"/>
</dbReference>
<dbReference type="GO" id="GO:0016740">
    <property type="term" value="F:transferase activity"/>
    <property type="evidence" value="ECO:0007669"/>
    <property type="project" value="UniProtKB-KW"/>
</dbReference>